<dbReference type="Gene3D" id="3.30.700.20">
    <property type="entry name" value="Hypothetical protein ph0010, domain 1"/>
    <property type="match status" value="1"/>
</dbReference>
<evidence type="ECO:0000313" key="2">
    <source>
        <dbReference type="EMBL" id="VAX06193.1"/>
    </source>
</evidence>
<sequence>MPLSKQDRTTLLQIATDSICHGLSNGHALPVLIGNHSDDLKAHRASFVTLNRLGNLRGCIGHLEAINPLVKDVADNAFAAAFQDPRFPQLTNGELAGLEIHISVLTPATPMVFSSEENLISQLSPGQDGLILKEGAKQGTFLPSVWESLPRPEEFLKHLKLKARLPAAYWSDTIKVYRYETESFSSKTT</sequence>
<reference evidence="2" key="1">
    <citation type="submission" date="2018-06" db="EMBL/GenBank/DDBJ databases">
        <authorList>
            <person name="Zhirakovskaya E."/>
        </authorList>
    </citation>
    <scope>NUCLEOTIDE SEQUENCE</scope>
</reference>
<organism evidence="2">
    <name type="scientific">hydrothermal vent metagenome</name>
    <dbReference type="NCBI Taxonomy" id="652676"/>
    <lineage>
        <taxon>unclassified sequences</taxon>
        <taxon>metagenomes</taxon>
        <taxon>ecological metagenomes</taxon>
    </lineage>
</organism>
<dbReference type="InterPro" id="IPR027485">
    <property type="entry name" value="AMMECR1_N"/>
</dbReference>
<dbReference type="AlphaFoldDB" id="A0A3B1B2M2"/>
<dbReference type="Pfam" id="PF01871">
    <property type="entry name" value="AMMECR1"/>
    <property type="match status" value="1"/>
</dbReference>
<evidence type="ECO:0000259" key="1">
    <source>
        <dbReference type="PROSITE" id="PS51112"/>
    </source>
</evidence>
<proteinExistence type="predicted"/>
<dbReference type="InterPro" id="IPR023473">
    <property type="entry name" value="AMMECR1"/>
</dbReference>
<dbReference type="InterPro" id="IPR002733">
    <property type="entry name" value="AMMECR1_domain"/>
</dbReference>
<dbReference type="Gene3D" id="3.30.1490.150">
    <property type="entry name" value="Hypothetical protein ph0010, domain 2"/>
    <property type="match status" value="1"/>
</dbReference>
<dbReference type="PANTHER" id="PTHR13016:SF0">
    <property type="entry name" value="AMME SYNDROME CANDIDATE GENE 1 PROTEIN"/>
    <property type="match status" value="1"/>
</dbReference>
<feature type="domain" description="AMMECR1" evidence="1">
    <location>
        <begin position="1"/>
        <end position="189"/>
    </location>
</feature>
<dbReference type="PANTHER" id="PTHR13016">
    <property type="entry name" value="AMMECR1 HOMOLOG"/>
    <property type="match status" value="1"/>
</dbReference>
<dbReference type="InterPro" id="IPR036071">
    <property type="entry name" value="AMMECR1_dom_sf"/>
</dbReference>
<accession>A0A3B1B2M2</accession>
<dbReference type="PROSITE" id="PS51112">
    <property type="entry name" value="AMMECR1"/>
    <property type="match status" value="1"/>
</dbReference>
<dbReference type="EMBL" id="UOFX01000011">
    <property type="protein sequence ID" value="VAX06193.1"/>
    <property type="molecule type" value="Genomic_DNA"/>
</dbReference>
<dbReference type="NCBIfam" id="TIGR00296">
    <property type="entry name" value="TIGR00296 family protein"/>
    <property type="match status" value="1"/>
</dbReference>
<gene>
    <name evidence="2" type="ORF">MNBD_GAMMA26-959</name>
</gene>
<dbReference type="InterPro" id="IPR027623">
    <property type="entry name" value="AmmeMemoSam_A"/>
</dbReference>
<dbReference type="NCBIfam" id="TIGR04335">
    <property type="entry name" value="AmmeMemoSam_A"/>
    <property type="match status" value="1"/>
</dbReference>
<dbReference type="SUPFAM" id="SSF143447">
    <property type="entry name" value="AMMECR1-like"/>
    <property type="match status" value="1"/>
</dbReference>
<name>A0A3B1B2M2_9ZZZZ</name>
<protein>
    <submittedName>
        <fullName evidence="2">COG2078: Uncharacterized ACR</fullName>
    </submittedName>
</protein>